<evidence type="ECO:0000313" key="1">
    <source>
        <dbReference type="EMBL" id="GAA2864035.1"/>
    </source>
</evidence>
<reference evidence="1 2" key="1">
    <citation type="journal article" date="2019" name="Int. J. Syst. Evol. Microbiol.">
        <title>The Global Catalogue of Microorganisms (GCM) 10K type strain sequencing project: providing services to taxonomists for standard genome sequencing and annotation.</title>
        <authorList>
            <consortium name="The Broad Institute Genomics Platform"/>
            <consortium name="The Broad Institute Genome Sequencing Center for Infectious Disease"/>
            <person name="Wu L."/>
            <person name="Ma J."/>
        </authorList>
    </citation>
    <scope>NUCLEOTIDE SEQUENCE [LARGE SCALE GENOMIC DNA]</scope>
    <source>
        <strain evidence="1 2">JCM 6242</strain>
    </source>
</reference>
<dbReference type="Proteomes" id="UP001500831">
    <property type="component" value="Unassembled WGS sequence"/>
</dbReference>
<evidence type="ECO:0000313" key="2">
    <source>
        <dbReference type="Proteomes" id="UP001500831"/>
    </source>
</evidence>
<comment type="caution">
    <text evidence="1">The sequence shown here is derived from an EMBL/GenBank/DDBJ whole genome shotgun (WGS) entry which is preliminary data.</text>
</comment>
<organism evidence="1 2">
    <name type="scientific">Streptosporangium fragile</name>
    <dbReference type="NCBI Taxonomy" id="46186"/>
    <lineage>
        <taxon>Bacteria</taxon>
        <taxon>Bacillati</taxon>
        <taxon>Actinomycetota</taxon>
        <taxon>Actinomycetes</taxon>
        <taxon>Streptosporangiales</taxon>
        <taxon>Streptosporangiaceae</taxon>
        <taxon>Streptosporangium</taxon>
    </lineage>
</organism>
<keyword evidence="2" id="KW-1185">Reference proteome</keyword>
<accession>A0ABN3VWG7</accession>
<sequence length="43" mass="4502">MLKVEIVDPVKVGQTQPGHVDEAASDESGILCGDFLVHADPLA</sequence>
<gene>
    <name evidence="1" type="ORF">GCM10010517_23190</name>
</gene>
<protein>
    <submittedName>
        <fullName evidence="1">Uncharacterized protein</fullName>
    </submittedName>
</protein>
<name>A0ABN3VWG7_9ACTN</name>
<dbReference type="EMBL" id="BAAAVI010000013">
    <property type="protein sequence ID" value="GAA2864035.1"/>
    <property type="molecule type" value="Genomic_DNA"/>
</dbReference>
<proteinExistence type="predicted"/>